<evidence type="ECO:0000259" key="3">
    <source>
        <dbReference type="PROSITE" id="PS51208"/>
    </source>
</evidence>
<evidence type="ECO:0000313" key="5">
    <source>
        <dbReference type="Proteomes" id="UP000078486"/>
    </source>
</evidence>
<evidence type="ECO:0000256" key="1">
    <source>
        <dbReference type="ARBA" id="ARBA00022729"/>
    </source>
</evidence>
<feature type="domain" description="Autotransporter" evidence="3">
    <location>
        <begin position="674"/>
        <end position="950"/>
    </location>
</feature>
<dbReference type="AlphaFoldDB" id="A0A178IH43"/>
<evidence type="ECO:0000256" key="2">
    <source>
        <dbReference type="SAM" id="SignalP"/>
    </source>
</evidence>
<reference evidence="4 5" key="1">
    <citation type="submission" date="2016-01" db="EMBL/GenBank/DDBJ databases">
        <title>High potential of lignocellulose degradation of a new Verrucomicrobia species.</title>
        <authorList>
            <person name="Wang Y."/>
            <person name="Shi Y."/>
            <person name="Qiu Z."/>
            <person name="Liu S."/>
            <person name="Yang H."/>
        </authorList>
    </citation>
    <scope>NUCLEOTIDE SEQUENCE [LARGE SCALE GENOMIC DNA]</scope>
    <source>
        <strain evidence="4 5">TSB47</strain>
    </source>
</reference>
<dbReference type="Pfam" id="PF03797">
    <property type="entry name" value="Autotransporter"/>
    <property type="match status" value="1"/>
</dbReference>
<dbReference type="InterPro" id="IPR036709">
    <property type="entry name" value="Autotransporte_beta_dom_sf"/>
</dbReference>
<name>A0A178IH43_9BACT</name>
<comment type="caution">
    <text evidence="4">The sequence shown here is derived from an EMBL/GenBank/DDBJ whole genome shotgun (WGS) entry which is preliminary data.</text>
</comment>
<gene>
    <name evidence="4" type="ORF">AW736_19025</name>
</gene>
<feature type="signal peptide" evidence="2">
    <location>
        <begin position="1"/>
        <end position="33"/>
    </location>
</feature>
<dbReference type="Proteomes" id="UP000078486">
    <property type="component" value="Unassembled WGS sequence"/>
</dbReference>
<dbReference type="OrthoDB" id="8613300at2"/>
<dbReference type="InterPro" id="IPR013425">
    <property type="entry name" value="Autotrns_rpt"/>
</dbReference>
<feature type="chain" id="PRO_5008088831" description="Autotransporter domain-containing protein" evidence="2">
    <location>
        <begin position="34"/>
        <end position="950"/>
    </location>
</feature>
<organism evidence="4 5">
    <name type="scientific">Termitidicoccus mucosus</name>
    <dbReference type="NCBI Taxonomy" id="1184151"/>
    <lineage>
        <taxon>Bacteria</taxon>
        <taxon>Pseudomonadati</taxon>
        <taxon>Verrucomicrobiota</taxon>
        <taxon>Opitutia</taxon>
        <taxon>Opitutales</taxon>
        <taxon>Opitutaceae</taxon>
        <taxon>Termitidicoccus</taxon>
    </lineage>
</organism>
<dbReference type="STRING" id="1184151.AW736_19025"/>
<dbReference type="SMART" id="SM00869">
    <property type="entry name" value="Autotransporter"/>
    <property type="match status" value="1"/>
</dbReference>
<keyword evidence="5" id="KW-1185">Reference proteome</keyword>
<dbReference type="NCBIfam" id="TIGR02601">
    <property type="entry name" value="autotrns_rpt"/>
    <property type="match status" value="1"/>
</dbReference>
<dbReference type="EMBL" id="LRRQ01000136">
    <property type="protein sequence ID" value="OAM88409.1"/>
    <property type="molecule type" value="Genomic_DNA"/>
</dbReference>
<dbReference type="SUPFAM" id="SSF103515">
    <property type="entry name" value="Autotransporter"/>
    <property type="match status" value="1"/>
</dbReference>
<proteinExistence type="predicted"/>
<accession>A0A178IH43</accession>
<protein>
    <recommendedName>
        <fullName evidence="3">Autotransporter domain-containing protein</fullName>
    </recommendedName>
</protein>
<evidence type="ECO:0000313" key="4">
    <source>
        <dbReference type="EMBL" id="OAM88409.1"/>
    </source>
</evidence>
<sequence>MTKINLPRPAGRLPGLTTALALAASSFLYYSLAAPCTAQDRTDNRRLFWTGSGGAVWDNSAASWMTTGSYLSYANRSGGATWVSCDALPSTAFLAGDVAIFDSFADTSYVWTGSSWRGSADDPTFGSTRTIEIASEGVTVSDVVVYAAATSEVGTSAASLNNNYIFTGGAITAAPARIDASDVQLTGTGVGLAAGSVTPTGRLIKIGSGNLTLSNTAANHFPGGIHLLQGTLSVTTTCALGDNNIITNYITTTGNTAEAKYGAYYGAKLLPQIMQPGGGILPAVVLSNNGQILSAAGSDPTLHFAETADGIDVTGDIFIASRLFTLQIDGTATATISGNIIGTANDYGSSGGTLIKTGAGTLVLSGTRNLFYGSAKNYSRVDEGRVVATSPTSLGTGAWQIAPGTTMEFRGVKGTVRQAFIGGGAIEITNGSDLTFDWRSGTLDGYDGMSGNGSWHPAKNELSNLTISGQSRFTALASGTYSEVLGGPNVAVTVSEASTLVIGREGLTARGSGATKIPMTYAILANRIDLTGGSTLVLNPSAYLSTGALVFPDTDTTSTITFGASGVSRLRVQESNVDPDDITTTSDIVRYVVPDGMKLTINEIPIPVAPGQSIPNDNSSSGWCREYVLVNQGANPLKDITLTLNALDALHDTLYSHLADELVDPVTRHSSAKKRKWVNEAWVRYISSQMDYDRTSITTPGVEGRVNGLVAGADALLPGRVLLGIHGTIADNTLDTTNDTSLSSKHKILGIHAAQRFGKFYLSAAADTGRASSTSYRNEAGNLIRGGWDTSYYTGAVQIGATFTPWQNTVLKPFAGLRYAKLKISGHHETGSNFSPMEVKAFDDASAQAAYGVAVGRKFKLFKREFAADLSLARKHTIRSPRETLTVRYYDSPTTPVTLERGDYYADLTAIGLNLRAALSKHTIVGLALDYETASTQNRTTASLLVGYTW</sequence>
<dbReference type="PROSITE" id="PS51208">
    <property type="entry name" value="AUTOTRANSPORTER"/>
    <property type="match status" value="1"/>
</dbReference>
<dbReference type="RefSeq" id="WP_068771879.1">
    <property type="nucleotide sequence ID" value="NZ_CP109796.1"/>
</dbReference>
<keyword evidence="1 2" id="KW-0732">Signal</keyword>
<dbReference type="Gene3D" id="2.40.128.130">
    <property type="entry name" value="Autotransporter beta-domain"/>
    <property type="match status" value="1"/>
</dbReference>
<dbReference type="InterPro" id="IPR005546">
    <property type="entry name" value="Autotransporte_beta"/>
</dbReference>